<feature type="domain" description="DUF5776" evidence="2">
    <location>
        <begin position="488"/>
        <end position="556"/>
    </location>
</feature>
<dbReference type="InterPro" id="IPR044081">
    <property type="entry name" value="DUF5776"/>
</dbReference>
<accession>A0A4Q0VGC3</accession>
<sequence>MKKQSIMKWLLMGLLVVCGVLIGGQVARAESSLPEFTGPRLNIYVPRHSELGVDNTPFGDTMSGVPDTTSDMFGSYNLDPDKITKDSTLGEILQDNAIEWNLGINLISGGDLSASAVDLAIDSSDVANQLMPRNIYKNDVDKFFTIYKGYSASLTEFRQMLNQPLKAYKYYQYDEDGVTKTASAANAFTDKNGNKNLAKGYYLVLPQGHKIQYQNNIVISERGKPIITQTITSAYQNDDFLLIDAPDSLTDPSTYAPGTDKLMKGLGEDTSQVIDTDTGTVVKTTEKKLGGVSVYLMPVKLPFDLQTTPDKTDHYAIVAKDQVAKAKIEYRLPDGSEAAPTRELQGSSDQAMAITSPTVADYTPDQKQVKVDFTAKDKTYTVTYHPTATGSTTTGTNTTSTSDSSSSVADELSPITPFKVYGKQALYRYNTPTFKKSQRINRYAKKAKAYAPVFKVVDTAKSANGVLRYKLADGTYITANPDYVAKLYWQGNYQKLYVTNARGIRAHSKAVFAKATDEKHFKQGTAINVVKRVKAGQTTRYELTDGTYITGNKQWVSPTKPRLVRQIKAKKTIKLYRNVNLTHKVKAIKQGKTVKVVGWDYSRQNSQTVSGTLRYHVAGGGYITANPKLVMVEK</sequence>
<evidence type="ECO:0000259" key="2">
    <source>
        <dbReference type="Pfam" id="PF19087"/>
    </source>
</evidence>
<evidence type="ECO:0000313" key="4">
    <source>
        <dbReference type="Proteomes" id="UP000290602"/>
    </source>
</evidence>
<proteinExistence type="predicted"/>
<reference evidence="3 4" key="1">
    <citation type="submission" date="2018-08" db="EMBL/GenBank/DDBJ databases">
        <title>Lactobacillus suantsai sp. nov., isolated from traditional fermented suan-tsai in Taiwan.</title>
        <authorList>
            <person name="Huang C.-H."/>
        </authorList>
    </citation>
    <scope>NUCLEOTIDE SEQUENCE [LARGE SCALE GENOMIC DNA]</scope>
    <source>
        <strain evidence="3 4">BCRC 12945</strain>
    </source>
</reference>
<gene>
    <name evidence="3" type="ORF">DXH47_08590</name>
</gene>
<keyword evidence="4" id="KW-1185">Reference proteome</keyword>
<feature type="domain" description="DUF5776" evidence="2">
    <location>
        <begin position="417"/>
        <end position="484"/>
    </location>
</feature>
<evidence type="ECO:0000256" key="1">
    <source>
        <dbReference type="SAM" id="MobiDB-lite"/>
    </source>
</evidence>
<dbReference type="EMBL" id="QXIL01000018">
    <property type="protein sequence ID" value="RXI77837.1"/>
    <property type="molecule type" value="Genomic_DNA"/>
</dbReference>
<dbReference type="Pfam" id="PF19087">
    <property type="entry name" value="DUF5776"/>
    <property type="match status" value="3"/>
</dbReference>
<dbReference type="AlphaFoldDB" id="A0A4Q0VGC3"/>
<protein>
    <recommendedName>
        <fullName evidence="2">DUF5776 domain-containing protein</fullName>
    </recommendedName>
</protein>
<name>A0A4Q0VGC3_9LACO</name>
<comment type="caution">
    <text evidence="3">The sequence shown here is derived from an EMBL/GenBank/DDBJ whole genome shotgun (WGS) entry which is preliminary data.</text>
</comment>
<organism evidence="3 4">
    <name type="scientific">Levilactobacillus suantsaii</name>
    <dbReference type="NCBI Taxonomy" id="2292255"/>
    <lineage>
        <taxon>Bacteria</taxon>
        <taxon>Bacillati</taxon>
        <taxon>Bacillota</taxon>
        <taxon>Bacilli</taxon>
        <taxon>Lactobacillales</taxon>
        <taxon>Lactobacillaceae</taxon>
        <taxon>Levilactobacillus</taxon>
    </lineage>
</organism>
<evidence type="ECO:0000313" key="3">
    <source>
        <dbReference type="EMBL" id="RXI77837.1"/>
    </source>
</evidence>
<feature type="compositionally biased region" description="Low complexity" evidence="1">
    <location>
        <begin position="387"/>
        <end position="407"/>
    </location>
</feature>
<feature type="region of interest" description="Disordered" evidence="1">
    <location>
        <begin position="386"/>
        <end position="408"/>
    </location>
</feature>
<feature type="domain" description="DUF5776" evidence="2">
    <location>
        <begin position="565"/>
        <end position="630"/>
    </location>
</feature>
<dbReference type="Proteomes" id="UP000290602">
    <property type="component" value="Unassembled WGS sequence"/>
</dbReference>